<dbReference type="AlphaFoldDB" id="A0A6A6MVJ9"/>
<evidence type="ECO:0000313" key="3">
    <source>
        <dbReference type="Proteomes" id="UP000467840"/>
    </source>
</evidence>
<protein>
    <submittedName>
        <fullName evidence="2">Uncharacterized protein</fullName>
    </submittedName>
</protein>
<gene>
    <name evidence="2" type="ORF">GH714_041667</name>
</gene>
<reference evidence="2 3" key="1">
    <citation type="journal article" date="2020" name="Mol. Plant">
        <title>The Chromosome-Based Rubber Tree Genome Provides New Insights into Spurge Genome Evolution and Rubber Biosynthesis.</title>
        <authorList>
            <person name="Liu J."/>
            <person name="Shi C."/>
            <person name="Shi C.C."/>
            <person name="Li W."/>
            <person name="Zhang Q.J."/>
            <person name="Zhang Y."/>
            <person name="Li K."/>
            <person name="Lu H.F."/>
            <person name="Shi C."/>
            <person name="Zhu S.T."/>
            <person name="Xiao Z.Y."/>
            <person name="Nan H."/>
            <person name="Yue Y."/>
            <person name="Zhu X.G."/>
            <person name="Wu Y."/>
            <person name="Hong X.N."/>
            <person name="Fan G.Y."/>
            <person name="Tong Y."/>
            <person name="Zhang D."/>
            <person name="Mao C.L."/>
            <person name="Liu Y.L."/>
            <person name="Hao S.J."/>
            <person name="Liu W.Q."/>
            <person name="Lv M.Q."/>
            <person name="Zhang H.B."/>
            <person name="Liu Y."/>
            <person name="Hu-Tang G.R."/>
            <person name="Wang J.P."/>
            <person name="Wang J.H."/>
            <person name="Sun Y.H."/>
            <person name="Ni S.B."/>
            <person name="Chen W.B."/>
            <person name="Zhang X.C."/>
            <person name="Jiao Y.N."/>
            <person name="Eichler E.E."/>
            <person name="Li G.H."/>
            <person name="Liu X."/>
            <person name="Gao L.Z."/>
        </authorList>
    </citation>
    <scope>NUCLEOTIDE SEQUENCE [LARGE SCALE GENOMIC DNA]</scope>
    <source>
        <strain evidence="3">cv. GT1</strain>
        <tissue evidence="2">Leaf</tissue>
    </source>
</reference>
<feature type="compositionally biased region" description="Polar residues" evidence="1">
    <location>
        <begin position="1"/>
        <end position="21"/>
    </location>
</feature>
<proteinExistence type="predicted"/>
<accession>A0A6A6MVJ9</accession>
<name>A0A6A6MVJ9_HEVBR</name>
<feature type="region of interest" description="Disordered" evidence="1">
    <location>
        <begin position="1"/>
        <end position="50"/>
    </location>
</feature>
<feature type="compositionally biased region" description="Polar residues" evidence="1">
    <location>
        <begin position="33"/>
        <end position="48"/>
    </location>
</feature>
<sequence length="89" mass="9792">MEEEFQQNTSAEDVQQQNEQNHGVDELEALENGNGNMNSASGEENQGNEVEGCYQAPIASNVGIRNFDLKIEDGLFDSSSQVAKNWISL</sequence>
<evidence type="ECO:0000313" key="2">
    <source>
        <dbReference type="EMBL" id="KAF2316326.1"/>
    </source>
</evidence>
<comment type="caution">
    <text evidence="2">The sequence shown here is derived from an EMBL/GenBank/DDBJ whole genome shotgun (WGS) entry which is preliminary data.</text>
</comment>
<dbReference type="Proteomes" id="UP000467840">
    <property type="component" value="Chromosome 15"/>
</dbReference>
<organism evidence="2 3">
    <name type="scientific">Hevea brasiliensis</name>
    <name type="common">Para rubber tree</name>
    <name type="synonym">Siphonia brasiliensis</name>
    <dbReference type="NCBI Taxonomy" id="3981"/>
    <lineage>
        <taxon>Eukaryota</taxon>
        <taxon>Viridiplantae</taxon>
        <taxon>Streptophyta</taxon>
        <taxon>Embryophyta</taxon>
        <taxon>Tracheophyta</taxon>
        <taxon>Spermatophyta</taxon>
        <taxon>Magnoliopsida</taxon>
        <taxon>eudicotyledons</taxon>
        <taxon>Gunneridae</taxon>
        <taxon>Pentapetalae</taxon>
        <taxon>rosids</taxon>
        <taxon>fabids</taxon>
        <taxon>Malpighiales</taxon>
        <taxon>Euphorbiaceae</taxon>
        <taxon>Crotonoideae</taxon>
        <taxon>Micrandreae</taxon>
        <taxon>Hevea</taxon>
    </lineage>
</organism>
<dbReference type="EMBL" id="JAAGAX010000005">
    <property type="protein sequence ID" value="KAF2316326.1"/>
    <property type="molecule type" value="Genomic_DNA"/>
</dbReference>
<evidence type="ECO:0000256" key="1">
    <source>
        <dbReference type="SAM" id="MobiDB-lite"/>
    </source>
</evidence>
<keyword evidence="3" id="KW-1185">Reference proteome</keyword>